<dbReference type="RefSeq" id="WP_121840528.1">
    <property type="nucleotide sequence ID" value="NZ_ML014842.1"/>
</dbReference>
<protein>
    <submittedName>
        <fullName evidence="2">TraB/GumN family protein</fullName>
    </submittedName>
</protein>
<organism evidence="2 3">
    <name type="scientific">Parashewanella curva</name>
    <dbReference type="NCBI Taxonomy" id="2338552"/>
    <lineage>
        <taxon>Bacteria</taxon>
        <taxon>Pseudomonadati</taxon>
        <taxon>Pseudomonadota</taxon>
        <taxon>Gammaproteobacteria</taxon>
        <taxon>Alteromonadales</taxon>
        <taxon>Shewanellaceae</taxon>
        <taxon>Parashewanella</taxon>
    </lineage>
</organism>
<dbReference type="Pfam" id="PF01963">
    <property type="entry name" value="TraB_PrgY_gumN"/>
    <property type="match status" value="1"/>
</dbReference>
<reference evidence="2 3" key="1">
    <citation type="submission" date="2018-09" db="EMBL/GenBank/DDBJ databases">
        <title>Phylogeny of the Shewanellaceae, and recommendation for two new genera, Pseudoshewanella and Parashewanella.</title>
        <authorList>
            <person name="Wang G."/>
        </authorList>
    </citation>
    <scope>NUCLEOTIDE SEQUENCE [LARGE SCALE GENOMIC DNA]</scope>
    <source>
        <strain evidence="2 3">C51</strain>
    </source>
</reference>
<dbReference type="PANTHER" id="PTHR40590:SF1">
    <property type="entry name" value="CYTOPLASMIC PROTEIN"/>
    <property type="match status" value="1"/>
</dbReference>
<dbReference type="CDD" id="cd14789">
    <property type="entry name" value="Tiki"/>
    <property type="match status" value="1"/>
</dbReference>
<feature type="chain" id="PRO_5018318797" evidence="1">
    <location>
        <begin position="25"/>
        <end position="283"/>
    </location>
</feature>
<keyword evidence="3" id="KW-1185">Reference proteome</keyword>
<feature type="signal peptide" evidence="1">
    <location>
        <begin position="1"/>
        <end position="24"/>
    </location>
</feature>
<comment type="caution">
    <text evidence="2">The sequence shown here is derived from an EMBL/GenBank/DDBJ whole genome shotgun (WGS) entry which is preliminary data.</text>
</comment>
<proteinExistence type="predicted"/>
<dbReference type="PANTHER" id="PTHR40590">
    <property type="entry name" value="CYTOPLASMIC PROTEIN-RELATED"/>
    <property type="match status" value="1"/>
</dbReference>
<dbReference type="AlphaFoldDB" id="A0A3L8PTL2"/>
<gene>
    <name evidence="2" type="ORF">D5018_18815</name>
</gene>
<evidence type="ECO:0000313" key="3">
    <source>
        <dbReference type="Proteomes" id="UP000281474"/>
    </source>
</evidence>
<dbReference type="Proteomes" id="UP000281474">
    <property type="component" value="Unassembled WGS sequence"/>
</dbReference>
<evidence type="ECO:0000256" key="1">
    <source>
        <dbReference type="SAM" id="SignalP"/>
    </source>
</evidence>
<dbReference type="EMBL" id="QZEI01000093">
    <property type="protein sequence ID" value="RLV58149.1"/>
    <property type="molecule type" value="Genomic_DNA"/>
</dbReference>
<dbReference type="InterPro" id="IPR002816">
    <property type="entry name" value="TraB/PrgY/GumN_fam"/>
</dbReference>
<name>A0A3L8PTL2_9GAMM</name>
<evidence type="ECO:0000313" key="2">
    <source>
        <dbReference type="EMBL" id="RLV58149.1"/>
    </source>
</evidence>
<sequence length="283" mass="32083">MNRQNMTLCGLMFTALIFCTSAWAKLTDTPPFYKVEYQGKTAFLLGSVHLGKKDFYPLPKPINQAFIDSETLVVEALPDDKTTSTILKAQTASTLPVAKSQGYINFCELHLLLCQAIEHMPMWIQATQITLFRLSHLGYHPNLGIDMHFINRAKDKHKAQLESMEYQLKLLNTIDKKAQLYMLEEAISTPEDQLENLFIAWRKGDSENINSAVKNSMSNSMLKKLLWQRNKPMSAGIIRLMKRAKSGKSIFVVIGAGHLESDHSVNHYLKQAGAKVESVWRKP</sequence>
<dbReference type="OrthoDB" id="357294at2"/>
<dbReference type="InterPro" id="IPR047111">
    <property type="entry name" value="YbaP-like"/>
</dbReference>
<keyword evidence="1" id="KW-0732">Signal</keyword>
<accession>A0A3L8PTL2</accession>